<reference evidence="7" key="1">
    <citation type="submission" date="2020-12" db="EMBL/GenBank/DDBJ databases">
        <title>Sedimentitalea sp. nov., isolated from sand in Incheon.</title>
        <authorList>
            <person name="Kim W."/>
        </authorList>
    </citation>
    <scope>NUCLEOTIDE SEQUENCE</scope>
    <source>
        <strain evidence="7">CAU 1593</strain>
    </source>
</reference>
<dbReference type="GO" id="GO:0016757">
    <property type="term" value="F:glycosyltransferase activity"/>
    <property type="evidence" value="ECO:0007669"/>
    <property type="project" value="UniProtKB-KW"/>
</dbReference>
<keyword evidence="5" id="KW-0472">Membrane</keyword>
<evidence type="ECO:0000313" key="7">
    <source>
        <dbReference type="EMBL" id="MBJ6371388.1"/>
    </source>
</evidence>
<dbReference type="NCBIfam" id="TIGR04283">
    <property type="entry name" value="glyco_like_mftF"/>
    <property type="match status" value="1"/>
</dbReference>
<name>A0A8J7IK63_9RHOB</name>
<dbReference type="InterPro" id="IPR029044">
    <property type="entry name" value="Nucleotide-diphossugar_trans"/>
</dbReference>
<keyword evidence="2" id="KW-1003">Cell membrane</keyword>
<evidence type="ECO:0000313" key="8">
    <source>
        <dbReference type="Proteomes" id="UP000619079"/>
    </source>
</evidence>
<dbReference type="CDD" id="cd02522">
    <property type="entry name" value="GT_2_like_a"/>
    <property type="match status" value="1"/>
</dbReference>
<dbReference type="SUPFAM" id="SSF53448">
    <property type="entry name" value="Nucleotide-diphospho-sugar transferases"/>
    <property type="match status" value="1"/>
</dbReference>
<dbReference type="GO" id="GO:0005886">
    <property type="term" value="C:plasma membrane"/>
    <property type="evidence" value="ECO:0007669"/>
    <property type="project" value="UniProtKB-SubCell"/>
</dbReference>
<evidence type="ECO:0000256" key="3">
    <source>
        <dbReference type="ARBA" id="ARBA00022676"/>
    </source>
</evidence>
<dbReference type="InterPro" id="IPR026461">
    <property type="entry name" value="Trfase_2_rSAM/seldom_assoc"/>
</dbReference>
<proteinExistence type="predicted"/>
<evidence type="ECO:0000256" key="1">
    <source>
        <dbReference type="ARBA" id="ARBA00004236"/>
    </source>
</evidence>
<keyword evidence="3" id="KW-0328">Glycosyltransferase</keyword>
<dbReference type="Gene3D" id="3.90.550.10">
    <property type="entry name" value="Spore Coat Polysaccharide Biosynthesis Protein SpsA, Chain A"/>
    <property type="match status" value="1"/>
</dbReference>
<evidence type="ECO:0000259" key="6">
    <source>
        <dbReference type="Pfam" id="PF00535"/>
    </source>
</evidence>
<accession>A0A8J7IK63</accession>
<evidence type="ECO:0000256" key="2">
    <source>
        <dbReference type="ARBA" id="ARBA00022475"/>
    </source>
</evidence>
<gene>
    <name evidence="7" type="ORF">JF290_07595</name>
</gene>
<keyword evidence="8" id="KW-1185">Reference proteome</keyword>
<dbReference type="EMBL" id="JAELVR010000004">
    <property type="protein sequence ID" value="MBJ6371388.1"/>
    <property type="molecule type" value="Genomic_DNA"/>
</dbReference>
<organism evidence="7 8">
    <name type="scientific">Sedimentitalea arenosa</name>
    <dbReference type="NCBI Taxonomy" id="2798803"/>
    <lineage>
        <taxon>Bacteria</taxon>
        <taxon>Pseudomonadati</taxon>
        <taxon>Pseudomonadota</taxon>
        <taxon>Alphaproteobacteria</taxon>
        <taxon>Rhodobacterales</taxon>
        <taxon>Paracoccaceae</taxon>
        <taxon>Sedimentitalea</taxon>
    </lineage>
</organism>
<sequence length="227" mass="24464">MSAEISIVIPTLNAEAVLPGCLSALMEGVTAGLIRELIVTDGGSADATLRIADEAGARLVQGPASRGGQLRRGVAQARGRWLLILHADTELEEGWARSVSDHVASDQSAAAYFRLGFRARGIGPVWVAGWANLRARTLRLPYGDQGLLLSRAAYDQAGGYPDQPLMEDVALVRALKGPLVALPQRAMTSAVRYQSEGWVRRGARNLWTLGRYMAGTDPERLAASYRR</sequence>
<dbReference type="RefSeq" id="WP_199024239.1">
    <property type="nucleotide sequence ID" value="NZ_JAELVR010000004.1"/>
</dbReference>
<comment type="caution">
    <text evidence="7">The sequence shown here is derived from an EMBL/GenBank/DDBJ whole genome shotgun (WGS) entry which is preliminary data.</text>
</comment>
<dbReference type="PANTHER" id="PTHR43646:SF2">
    <property type="entry name" value="GLYCOSYLTRANSFERASE 2-LIKE DOMAIN-CONTAINING PROTEIN"/>
    <property type="match status" value="1"/>
</dbReference>
<evidence type="ECO:0000256" key="4">
    <source>
        <dbReference type="ARBA" id="ARBA00022679"/>
    </source>
</evidence>
<dbReference type="Pfam" id="PF00535">
    <property type="entry name" value="Glycos_transf_2"/>
    <property type="match status" value="1"/>
</dbReference>
<dbReference type="AlphaFoldDB" id="A0A8J7IK63"/>
<dbReference type="Proteomes" id="UP000619079">
    <property type="component" value="Unassembled WGS sequence"/>
</dbReference>
<feature type="domain" description="Glycosyltransferase 2-like" evidence="6">
    <location>
        <begin position="6"/>
        <end position="119"/>
    </location>
</feature>
<dbReference type="InterPro" id="IPR001173">
    <property type="entry name" value="Glyco_trans_2-like"/>
</dbReference>
<protein>
    <submittedName>
        <fullName evidence="7">TIGR04283 family arsenosugar biosynthesis glycosyltransferase</fullName>
    </submittedName>
</protein>
<dbReference type="PANTHER" id="PTHR43646">
    <property type="entry name" value="GLYCOSYLTRANSFERASE"/>
    <property type="match status" value="1"/>
</dbReference>
<evidence type="ECO:0000256" key="5">
    <source>
        <dbReference type="ARBA" id="ARBA00023136"/>
    </source>
</evidence>
<comment type="subcellular location">
    <subcellularLocation>
        <location evidence="1">Cell membrane</location>
    </subcellularLocation>
</comment>
<keyword evidence="4" id="KW-0808">Transferase</keyword>